<proteinExistence type="predicted"/>
<evidence type="ECO:0000313" key="3">
    <source>
        <dbReference type="Proteomes" id="UP000288216"/>
    </source>
</evidence>
<keyword evidence="1" id="KW-1133">Transmembrane helix</keyword>
<organism evidence="2 3">
    <name type="scientific">Scyliorhinus torazame</name>
    <name type="common">Cloudy catshark</name>
    <name type="synonym">Catulus torazame</name>
    <dbReference type="NCBI Taxonomy" id="75743"/>
    <lineage>
        <taxon>Eukaryota</taxon>
        <taxon>Metazoa</taxon>
        <taxon>Chordata</taxon>
        <taxon>Craniata</taxon>
        <taxon>Vertebrata</taxon>
        <taxon>Chondrichthyes</taxon>
        <taxon>Elasmobranchii</taxon>
        <taxon>Galeomorphii</taxon>
        <taxon>Galeoidea</taxon>
        <taxon>Carcharhiniformes</taxon>
        <taxon>Scyliorhinidae</taxon>
        <taxon>Scyliorhinus</taxon>
    </lineage>
</organism>
<name>A0A401Q0W5_SCYTO</name>
<keyword evidence="1" id="KW-0812">Transmembrane</keyword>
<protein>
    <submittedName>
        <fullName evidence="2">Uncharacterized protein</fullName>
    </submittedName>
</protein>
<reference evidence="2 3" key="1">
    <citation type="journal article" date="2018" name="Nat. Ecol. Evol.">
        <title>Shark genomes provide insights into elasmobranch evolution and the origin of vertebrates.</title>
        <authorList>
            <person name="Hara Y"/>
            <person name="Yamaguchi K"/>
            <person name="Onimaru K"/>
            <person name="Kadota M"/>
            <person name="Koyanagi M"/>
            <person name="Keeley SD"/>
            <person name="Tatsumi K"/>
            <person name="Tanaka K"/>
            <person name="Motone F"/>
            <person name="Kageyama Y"/>
            <person name="Nozu R"/>
            <person name="Adachi N"/>
            <person name="Nishimura O"/>
            <person name="Nakagawa R"/>
            <person name="Tanegashima C"/>
            <person name="Kiyatake I"/>
            <person name="Matsumoto R"/>
            <person name="Murakumo K"/>
            <person name="Nishida K"/>
            <person name="Terakita A"/>
            <person name="Kuratani S"/>
            <person name="Sato K"/>
            <person name="Hyodo S Kuraku.S."/>
        </authorList>
    </citation>
    <scope>NUCLEOTIDE SEQUENCE [LARGE SCALE GENOMIC DNA]</scope>
</reference>
<comment type="caution">
    <text evidence="2">The sequence shown here is derived from an EMBL/GenBank/DDBJ whole genome shotgun (WGS) entry which is preliminary data.</text>
</comment>
<evidence type="ECO:0000256" key="1">
    <source>
        <dbReference type="SAM" id="Phobius"/>
    </source>
</evidence>
<dbReference type="Proteomes" id="UP000288216">
    <property type="component" value="Unassembled WGS sequence"/>
</dbReference>
<sequence>MALGFLMKLKILWALNDIEKIYFPILAAIGVPINVVTIVVICR</sequence>
<accession>A0A401Q0W5</accession>
<evidence type="ECO:0000313" key="2">
    <source>
        <dbReference type="EMBL" id="GCB78933.1"/>
    </source>
</evidence>
<dbReference type="EMBL" id="BFAA01013229">
    <property type="protein sequence ID" value="GCB78933.1"/>
    <property type="molecule type" value="Genomic_DNA"/>
</dbReference>
<feature type="transmembrane region" description="Helical" evidence="1">
    <location>
        <begin position="21"/>
        <end position="41"/>
    </location>
</feature>
<gene>
    <name evidence="2" type="ORF">scyTo_0018674</name>
</gene>
<keyword evidence="1" id="KW-0472">Membrane</keyword>
<keyword evidence="3" id="KW-1185">Reference proteome</keyword>
<dbReference type="AlphaFoldDB" id="A0A401Q0W5"/>
<feature type="non-terminal residue" evidence="2">
    <location>
        <position position="43"/>
    </location>
</feature>